<dbReference type="OrthoDB" id="327939at2"/>
<dbReference type="Proteomes" id="UP000017127">
    <property type="component" value="Unassembled WGS sequence"/>
</dbReference>
<organism evidence="6 7">
    <name type="scientific">Lyngbya aestuarii BL J</name>
    <dbReference type="NCBI Taxonomy" id="1348334"/>
    <lineage>
        <taxon>Bacteria</taxon>
        <taxon>Bacillati</taxon>
        <taxon>Cyanobacteriota</taxon>
        <taxon>Cyanophyceae</taxon>
        <taxon>Oscillatoriophycideae</taxon>
        <taxon>Oscillatoriales</taxon>
        <taxon>Microcoleaceae</taxon>
        <taxon>Lyngbya</taxon>
    </lineage>
</organism>
<dbReference type="InterPro" id="IPR032808">
    <property type="entry name" value="DoxX"/>
</dbReference>
<evidence type="ECO:0000313" key="6">
    <source>
        <dbReference type="EMBL" id="ERT06370.1"/>
    </source>
</evidence>
<keyword evidence="7" id="KW-1185">Reference proteome</keyword>
<dbReference type="EMBL" id="AUZM01000037">
    <property type="protein sequence ID" value="ERT06370.1"/>
    <property type="molecule type" value="Genomic_DNA"/>
</dbReference>
<evidence type="ECO:0000256" key="4">
    <source>
        <dbReference type="ARBA" id="ARBA00023136"/>
    </source>
</evidence>
<keyword evidence="4 5" id="KW-0472">Membrane</keyword>
<evidence type="ECO:0000256" key="5">
    <source>
        <dbReference type="SAM" id="Phobius"/>
    </source>
</evidence>
<evidence type="ECO:0000256" key="2">
    <source>
        <dbReference type="ARBA" id="ARBA00022692"/>
    </source>
</evidence>
<keyword evidence="3 5" id="KW-1133">Transmembrane helix</keyword>
<evidence type="ECO:0000256" key="3">
    <source>
        <dbReference type="ARBA" id="ARBA00022989"/>
    </source>
</evidence>
<feature type="transmembrane region" description="Helical" evidence="5">
    <location>
        <begin position="12"/>
        <end position="30"/>
    </location>
</feature>
<gene>
    <name evidence="6" type="ORF">M595_3626</name>
</gene>
<dbReference type="PANTHER" id="PTHR36974">
    <property type="entry name" value="MEMBRANE PROTEIN-RELATED"/>
    <property type="match status" value="1"/>
</dbReference>
<dbReference type="GO" id="GO:0016020">
    <property type="term" value="C:membrane"/>
    <property type="evidence" value="ECO:0007669"/>
    <property type="project" value="UniProtKB-SubCell"/>
</dbReference>
<dbReference type="AlphaFoldDB" id="U7QH21"/>
<reference evidence="6 7" key="1">
    <citation type="journal article" date="2013" name="Front. Microbiol.">
        <title>Comparative genomic analyses of the cyanobacterium, Lyngbya aestuarii BL J, a powerful hydrogen producer.</title>
        <authorList>
            <person name="Kothari A."/>
            <person name="Vaughn M."/>
            <person name="Garcia-Pichel F."/>
        </authorList>
    </citation>
    <scope>NUCLEOTIDE SEQUENCE [LARGE SCALE GENOMIC DNA]</scope>
    <source>
        <strain evidence="6 7">BL J</strain>
    </source>
</reference>
<feature type="transmembrane region" description="Helical" evidence="5">
    <location>
        <begin position="42"/>
        <end position="64"/>
    </location>
</feature>
<feature type="transmembrane region" description="Helical" evidence="5">
    <location>
        <begin position="104"/>
        <end position="123"/>
    </location>
</feature>
<protein>
    <submittedName>
        <fullName evidence="6">DoxX-like family protein</fullName>
    </submittedName>
</protein>
<accession>U7QH21</accession>
<proteinExistence type="predicted"/>
<evidence type="ECO:0000256" key="1">
    <source>
        <dbReference type="ARBA" id="ARBA00004141"/>
    </source>
</evidence>
<comment type="caution">
    <text evidence="6">The sequence shown here is derived from an EMBL/GenBank/DDBJ whole genome shotgun (WGS) entry which is preliminary data.</text>
</comment>
<comment type="subcellular location">
    <subcellularLocation>
        <location evidence="1">Membrane</location>
        <topology evidence="1">Multi-pass membrane protein</topology>
    </subcellularLocation>
</comment>
<feature type="transmembrane region" description="Helical" evidence="5">
    <location>
        <begin position="71"/>
        <end position="92"/>
    </location>
</feature>
<dbReference type="PANTHER" id="PTHR36974:SF1">
    <property type="entry name" value="DOXX FAMILY MEMBRANE PROTEIN"/>
    <property type="match status" value="1"/>
</dbReference>
<dbReference type="RefSeq" id="WP_023067341.1">
    <property type="nucleotide sequence ID" value="NZ_AUZM01000037.1"/>
</dbReference>
<sequence length="143" mass="15725">MINVIKSNKELLRVILAVCIIVAGILHFVVPEPFIRIVPDFLPSPAALVYISGVFEILGGIGLLTPPVSQFAAWGLLALFIAVFPANINMAVNHIHIDGIPDGNWFQAIRLPFQAVLITWAYWYTKPDDNPKQASIIPGLLRS</sequence>
<dbReference type="Pfam" id="PF13564">
    <property type="entry name" value="DoxX_2"/>
    <property type="match status" value="1"/>
</dbReference>
<evidence type="ECO:0000313" key="7">
    <source>
        <dbReference type="Proteomes" id="UP000017127"/>
    </source>
</evidence>
<keyword evidence="2 5" id="KW-0812">Transmembrane</keyword>
<dbReference type="PATRIC" id="fig|1348334.3.peg.3509"/>
<name>U7QH21_9CYAN</name>